<dbReference type="STRING" id="36842.SAMN02194393_00484"/>
<proteinExistence type="predicted"/>
<name>A0A1T5IKH4_9FIRM</name>
<organism evidence="1 2">
    <name type="scientific">Maledivibacter halophilus</name>
    <dbReference type="NCBI Taxonomy" id="36842"/>
    <lineage>
        <taxon>Bacteria</taxon>
        <taxon>Bacillati</taxon>
        <taxon>Bacillota</taxon>
        <taxon>Clostridia</taxon>
        <taxon>Peptostreptococcales</taxon>
        <taxon>Caminicellaceae</taxon>
        <taxon>Maledivibacter</taxon>
    </lineage>
</organism>
<protein>
    <recommendedName>
        <fullName evidence="3">Sulfur carrier protein</fullName>
    </recommendedName>
</protein>
<dbReference type="RefSeq" id="WP_079489066.1">
    <property type="nucleotide sequence ID" value="NZ_FUZT01000001.1"/>
</dbReference>
<dbReference type="EMBL" id="FUZT01000001">
    <property type="protein sequence ID" value="SKC39600.1"/>
    <property type="molecule type" value="Genomic_DNA"/>
</dbReference>
<evidence type="ECO:0000313" key="2">
    <source>
        <dbReference type="Proteomes" id="UP000190285"/>
    </source>
</evidence>
<dbReference type="AlphaFoldDB" id="A0A1T5IKH4"/>
<evidence type="ECO:0008006" key="3">
    <source>
        <dbReference type="Google" id="ProtNLM"/>
    </source>
</evidence>
<reference evidence="1 2" key="1">
    <citation type="submission" date="2017-02" db="EMBL/GenBank/DDBJ databases">
        <authorList>
            <person name="Peterson S.W."/>
        </authorList>
    </citation>
    <scope>NUCLEOTIDE SEQUENCE [LARGE SCALE GENOMIC DNA]</scope>
    <source>
        <strain evidence="1 2">M1</strain>
    </source>
</reference>
<gene>
    <name evidence="1" type="ORF">SAMN02194393_00484</name>
</gene>
<sequence length="79" mass="8625">MKINLRLSGSLRLIYPDKAENIFIETPGPITIKSLLYKAGISPFVASIILIDGKKIDDKNKLIDKEEVEITIMGPVAGG</sequence>
<accession>A0A1T5IKH4</accession>
<dbReference type="Proteomes" id="UP000190285">
    <property type="component" value="Unassembled WGS sequence"/>
</dbReference>
<keyword evidence="2" id="KW-1185">Reference proteome</keyword>
<evidence type="ECO:0000313" key="1">
    <source>
        <dbReference type="EMBL" id="SKC39600.1"/>
    </source>
</evidence>